<organism evidence="10 11">
    <name type="scientific">Paenibacillus crassostreae</name>
    <dbReference type="NCBI Taxonomy" id="1763538"/>
    <lineage>
        <taxon>Bacteria</taxon>
        <taxon>Bacillati</taxon>
        <taxon>Bacillota</taxon>
        <taxon>Bacilli</taxon>
        <taxon>Bacillales</taxon>
        <taxon>Paenibacillaceae</taxon>
        <taxon>Paenibacillus</taxon>
    </lineage>
</organism>
<evidence type="ECO:0000256" key="8">
    <source>
        <dbReference type="SAM" id="Phobius"/>
    </source>
</evidence>
<dbReference type="RefSeq" id="WP_082865836.1">
    <property type="nucleotide sequence ID" value="NZ_LSFN01000039.1"/>
</dbReference>
<evidence type="ECO:0000259" key="9">
    <source>
        <dbReference type="PROSITE" id="PS50850"/>
    </source>
</evidence>
<gene>
    <name evidence="10" type="ORF">PNBC_19415</name>
</gene>
<dbReference type="GO" id="GO:0005886">
    <property type="term" value="C:plasma membrane"/>
    <property type="evidence" value="ECO:0007669"/>
    <property type="project" value="UniProtKB-SubCell"/>
</dbReference>
<dbReference type="InterPro" id="IPR036259">
    <property type="entry name" value="MFS_trans_sf"/>
</dbReference>
<name>A0A167AV78_9BACL</name>
<reference evidence="10 11" key="1">
    <citation type="submission" date="2016-02" db="EMBL/GenBank/DDBJ databases">
        <title>Paenibacillus sp. LPB0068, isolated from Crassostrea gigas.</title>
        <authorList>
            <person name="Shin S.-K."/>
            <person name="Yi H."/>
        </authorList>
    </citation>
    <scope>NUCLEOTIDE SEQUENCE [LARGE SCALE GENOMIC DNA]</scope>
    <source>
        <strain evidence="10 11">LPB0068</strain>
    </source>
</reference>
<evidence type="ECO:0000256" key="1">
    <source>
        <dbReference type="ARBA" id="ARBA00004651"/>
    </source>
</evidence>
<feature type="transmembrane region" description="Helical" evidence="8">
    <location>
        <begin position="410"/>
        <end position="428"/>
    </location>
</feature>
<protein>
    <submittedName>
        <fullName evidence="10">MFS transporter</fullName>
    </submittedName>
</protein>
<dbReference type="Gene3D" id="1.20.1720.10">
    <property type="entry name" value="Multidrug resistance protein D"/>
    <property type="match status" value="1"/>
</dbReference>
<feature type="transmembrane region" description="Helical" evidence="8">
    <location>
        <begin position="448"/>
        <end position="468"/>
    </location>
</feature>
<dbReference type="STRING" id="1763538.LPB68_16545"/>
<feature type="transmembrane region" description="Helical" evidence="8">
    <location>
        <begin position="87"/>
        <end position="106"/>
    </location>
</feature>
<dbReference type="GO" id="GO:0022857">
    <property type="term" value="F:transmembrane transporter activity"/>
    <property type="evidence" value="ECO:0007669"/>
    <property type="project" value="InterPro"/>
</dbReference>
<sequence length="490" mass="53121">MSISKNRLEEQTKSMKAIIIPLISIILGLFMVLFDGTAVNVALPKLSTAFDSPLSLLQWTVTGYVLAHAAVIPLSGWLSDRFGAKQIFLFSIAFFTLGSILVAISTTAEQMILFRVIQGIGGGMIMPISIAFVYKVSPPEKVGTVMGVMGIPVLLAPALAPLLAGWLVDYVTWQWIFIINIPIGIIAIILGIRSLPNIKGEPSTSLDIWGILLAPIAFASLSYGISEGTNGWTSSRTLWGLLIGVIALFMFIWVELRQEQPILELRVFKSLKFNISIYIQWIFQIALFGTMFMVPLFLQEVHQYSALKTGLLMLPQATASGIFVLISGRLFDRLGARPLVMSGMAAIGGAAFLLSHVSVSGEMTMLILALFLLGSGMGLAMMPLTTHIIQLAPSHLVDRVTALTSAAQQFISSFAIAGLMTILTSQMKHFTSVEGLSSLDTMANSFSATFKALIYVSVIGLLLSMLLVKSQMGAADKNGQETLHTRNMMH</sequence>
<feature type="transmembrane region" description="Helical" evidence="8">
    <location>
        <begin position="277"/>
        <end position="298"/>
    </location>
</feature>
<comment type="subcellular location">
    <subcellularLocation>
        <location evidence="1">Cell membrane</location>
        <topology evidence="1">Multi-pass membrane protein</topology>
    </subcellularLocation>
</comment>
<dbReference type="EMBL" id="LSFN01000039">
    <property type="protein sequence ID" value="OAB71470.1"/>
    <property type="molecule type" value="Genomic_DNA"/>
</dbReference>
<feature type="transmembrane region" description="Helical" evidence="8">
    <location>
        <begin position="146"/>
        <end position="167"/>
    </location>
</feature>
<keyword evidence="11" id="KW-1185">Reference proteome</keyword>
<feature type="transmembrane region" description="Helical" evidence="8">
    <location>
        <begin position="339"/>
        <end position="359"/>
    </location>
</feature>
<feature type="transmembrane region" description="Helical" evidence="8">
    <location>
        <begin position="310"/>
        <end position="327"/>
    </location>
</feature>
<dbReference type="PANTHER" id="PTHR42718:SF9">
    <property type="entry name" value="MAJOR FACILITATOR SUPERFAMILY MULTIDRUG TRANSPORTER MFSC"/>
    <property type="match status" value="1"/>
</dbReference>
<accession>A0A167AV78</accession>
<evidence type="ECO:0000256" key="6">
    <source>
        <dbReference type="ARBA" id="ARBA00022989"/>
    </source>
</evidence>
<dbReference type="InterPro" id="IPR011701">
    <property type="entry name" value="MFS"/>
</dbReference>
<feature type="transmembrane region" description="Helical" evidence="8">
    <location>
        <begin position="173"/>
        <end position="192"/>
    </location>
</feature>
<evidence type="ECO:0000256" key="7">
    <source>
        <dbReference type="ARBA" id="ARBA00023136"/>
    </source>
</evidence>
<dbReference type="AlphaFoldDB" id="A0A167AV78"/>
<dbReference type="NCBIfam" id="TIGR00711">
    <property type="entry name" value="efflux_EmrB"/>
    <property type="match status" value="1"/>
</dbReference>
<comment type="caution">
    <text evidence="10">The sequence shown here is derived from an EMBL/GenBank/DDBJ whole genome shotgun (WGS) entry which is preliminary data.</text>
</comment>
<feature type="transmembrane region" description="Helical" evidence="8">
    <location>
        <begin position="20"/>
        <end position="43"/>
    </location>
</feature>
<evidence type="ECO:0000256" key="2">
    <source>
        <dbReference type="ARBA" id="ARBA00008537"/>
    </source>
</evidence>
<dbReference type="InterPro" id="IPR004638">
    <property type="entry name" value="EmrB-like"/>
</dbReference>
<evidence type="ECO:0000256" key="5">
    <source>
        <dbReference type="ARBA" id="ARBA00022692"/>
    </source>
</evidence>
<keyword evidence="3" id="KW-0813">Transport</keyword>
<feature type="domain" description="Major facilitator superfamily (MFS) profile" evidence="9">
    <location>
        <begin position="21"/>
        <end position="472"/>
    </location>
</feature>
<feature type="transmembrane region" description="Helical" evidence="8">
    <location>
        <begin position="204"/>
        <end position="225"/>
    </location>
</feature>
<keyword evidence="4" id="KW-1003">Cell membrane</keyword>
<evidence type="ECO:0000313" key="10">
    <source>
        <dbReference type="EMBL" id="OAB71470.1"/>
    </source>
</evidence>
<dbReference type="InterPro" id="IPR020846">
    <property type="entry name" value="MFS_dom"/>
</dbReference>
<dbReference type="PROSITE" id="PS50850">
    <property type="entry name" value="MFS"/>
    <property type="match status" value="1"/>
</dbReference>
<dbReference type="Pfam" id="PF07690">
    <property type="entry name" value="MFS_1"/>
    <property type="match status" value="1"/>
</dbReference>
<evidence type="ECO:0000256" key="4">
    <source>
        <dbReference type="ARBA" id="ARBA00022475"/>
    </source>
</evidence>
<feature type="transmembrane region" description="Helical" evidence="8">
    <location>
        <begin position="365"/>
        <end position="389"/>
    </location>
</feature>
<dbReference type="Gene3D" id="1.20.1250.20">
    <property type="entry name" value="MFS general substrate transporter like domains"/>
    <property type="match status" value="1"/>
</dbReference>
<dbReference type="PANTHER" id="PTHR42718">
    <property type="entry name" value="MAJOR FACILITATOR SUPERFAMILY MULTIDRUG TRANSPORTER MFSC"/>
    <property type="match status" value="1"/>
</dbReference>
<evidence type="ECO:0000313" key="11">
    <source>
        <dbReference type="Proteomes" id="UP000077134"/>
    </source>
</evidence>
<evidence type="ECO:0000256" key="3">
    <source>
        <dbReference type="ARBA" id="ARBA00022448"/>
    </source>
</evidence>
<keyword evidence="5 8" id="KW-0812">Transmembrane</keyword>
<proteinExistence type="inferred from homology"/>
<dbReference type="PRINTS" id="PR01036">
    <property type="entry name" value="TCRTETB"/>
</dbReference>
<dbReference type="SUPFAM" id="SSF103473">
    <property type="entry name" value="MFS general substrate transporter"/>
    <property type="match status" value="1"/>
</dbReference>
<keyword evidence="7 8" id="KW-0472">Membrane</keyword>
<keyword evidence="6 8" id="KW-1133">Transmembrane helix</keyword>
<dbReference type="Proteomes" id="UP000077134">
    <property type="component" value="Unassembled WGS sequence"/>
</dbReference>
<feature type="transmembrane region" description="Helical" evidence="8">
    <location>
        <begin position="112"/>
        <end position="134"/>
    </location>
</feature>
<feature type="transmembrane region" description="Helical" evidence="8">
    <location>
        <begin position="55"/>
        <end position="75"/>
    </location>
</feature>
<comment type="similarity">
    <text evidence="2">Belongs to the major facilitator superfamily. EmrB family.</text>
</comment>
<feature type="transmembrane region" description="Helical" evidence="8">
    <location>
        <begin position="237"/>
        <end position="256"/>
    </location>
</feature>